<protein>
    <recommendedName>
        <fullName evidence="4">Flagellar assembly protein FliH</fullName>
    </recommendedName>
</protein>
<dbReference type="Proteomes" id="UP000192900">
    <property type="component" value="Chromosome"/>
</dbReference>
<keyword evidence="7" id="KW-1005">Bacterial flagellum biogenesis</keyword>
<keyword evidence="9" id="KW-1006">Bacterial flagellum protein export</keyword>
<evidence type="ECO:0000256" key="9">
    <source>
        <dbReference type="ARBA" id="ARBA00023225"/>
    </source>
</evidence>
<dbReference type="PANTHER" id="PTHR34982">
    <property type="entry name" value="YOP PROTEINS TRANSLOCATION PROTEIN L"/>
    <property type="match status" value="1"/>
</dbReference>
<dbReference type="EMBL" id="CP019706">
    <property type="protein sequence ID" value="ARJ41831.1"/>
    <property type="molecule type" value="Genomic_DNA"/>
</dbReference>
<dbReference type="PANTHER" id="PTHR34982:SF1">
    <property type="entry name" value="FLAGELLAR ASSEMBLY PROTEIN FLIH"/>
    <property type="match status" value="1"/>
</dbReference>
<sequence>MSMSDPQQLTGWQIWQPEDLCKADMLSDDVQIMDSESTPEQQQAELQRLRRQAEQKGLAQGLAQGIEEGRKQGHQEGFQQGHQAGIEQGLAEARERQQQTTAQFTELLHSFQAAIDNLEKVIPSRLVQLALAAARATLGKNLAFDNNLLLEKIQSLLQQEPLFQGPVQLWVNADEFSAVQEQLGTVLAKQGWELRADNDMLPGGCRITSAECELDATVSSSWQALCQLSREDYGA</sequence>
<reference evidence="11 12" key="1">
    <citation type="submission" date="2017-02" db="EMBL/GenBank/DDBJ databases">
        <title>Complete genome sequence of the drought resistance-promoting endophyte Pantoea alhagi LTYR-11Z.</title>
        <authorList>
            <person name="Zhang L."/>
        </authorList>
    </citation>
    <scope>NUCLEOTIDE SEQUENCE [LARGE SCALE GENOMIC DNA]</scope>
    <source>
        <strain evidence="11 12">LTYR-11Z</strain>
    </source>
</reference>
<evidence type="ECO:0000256" key="8">
    <source>
        <dbReference type="ARBA" id="ARBA00022927"/>
    </source>
</evidence>
<dbReference type="GO" id="GO:0009288">
    <property type="term" value="C:bacterial-type flagellum"/>
    <property type="evidence" value="ECO:0007669"/>
    <property type="project" value="InterPro"/>
</dbReference>
<dbReference type="GO" id="GO:0003774">
    <property type="term" value="F:cytoskeletal motor activity"/>
    <property type="evidence" value="ECO:0007669"/>
    <property type="project" value="InterPro"/>
</dbReference>
<dbReference type="GO" id="GO:0015031">
    <property type="term" value="P:protein transport"/>
    <property type="evidence" value="ECO:0007669"/>
    <property type="project" value="UniProtKB-KW"/>
</dbReference>
<proteinExistence type="inferred from homology"/>
<dbReference type="AlphaFoldDB" id="A0A1W6B414"/>
<keyword evidence="11" id="KW-0969">Cilium</keyword>
<dbReference type="KEGG" id="palh:B1H58_07205"/>
<dbReference type="Pfam" id="PF02108">
    <property type="entry name" value="FliH"/>
    <property type="match status" value="1"/>
</dbReference>
<dbReference type="InterPro" id="IPR018035">
    <property type="entry name" value="Flagellar_FliH/T3SS_HrpE"/>
</dbReference>
<dbReference type="GO" id="GO:0005829">
    <property type="term" value="C:cytosol"/>
    <property type="evidence" value="ECO:0007669"/>
    <property type="project" value="TreeGrafter"/>
</dbReference>
<evidence type="ECO:0000256" key="5">
    <source>
        <dbReference type="ARBA" id="ARBA00022448"/>
    </source>
</evidence>
<comment type="subcellular location">
    <subcellularLocation>
        <location evidence="2">Cytoplasm</location>
    </subcellularLocation>
</comment>
<evidence type="ECO:0000256" key="1">
    <source>
        <dbReference type="ARBA" id="ARBA00003041"/>
    </source>
</evidence>
<evidence type="ECO:0000256" key="6">
    <source>
        <dbReference type="ARBA" id="ARBA00022490"/>
    </source>
</evidence>
<keyword evidence="5" id="KW-0813">Transport</keyword>
<dbReference type="GO" id="GO:0044781">
    <property type="term" value="P:bacterial-type flagellum organization"/>
    <property type="evidence" value="ECO:0007669"/>
    <property type="project" value="UniProtKB-KW"/>
</dbReference>
<keyword evidence="12" id="KW-1185">Reference proteome</keyword>
<evidence type="ECO:0000256" key="4">
    <source>
        <dbReference type="ARBA" id="ARBA00016507"/>
    </source>
</evidence>
<organism evidence="11 12">
    <name type="scientific">Pantoea alhagi</name>
    <dbReference type="NCBI Taxonomy" id="1891675"/>
    <lineage>
        <taxon>Bacteria</taxon>
        <taxon>Pseudomonadati</taxon>
        <taxon>Pseudomonadota</taxon>
        <taxon>Gammaproteobacteria</taxon>
        <taxon>Enterobacterales</taxon>
        <taxon>Erwiniaceae</taxon>
        <taxon>Pantoea</taxon>
    </lineage>
</organism>
<accession>A0A1W6B414</accession>
<keyword evidence="11" id="KW-0282">Flagellum</keyword>
<evidence type="ECO:0000259" key="10">
    <source>
        <dbReference type="Pfam" id="PF02108"/>
    </source>
</evidence>
<keyword evidence="11" id="KW-0966">Cell projection</keyword>
<dbReference type="InterPro" id="IPR051472">
    <property type="entry name" value="T3SS_Stator/FliH"/>
</dbReference>
<feature type="domain" description="Flagellar assembly protein FliH/Type III secretion system HrpE" evidence="10">
    <location>
        <begin position="99"/>
        <end position="224"/>
    </location>
</feature>
<gene>
    <name evidence="11" type="ORF">B1H58_07205</name>
</gene>
<evidence type="ECO:0000256" key="2">
    <source>
        <dbReference type="ARBA" id="ARBA00004496"/>
    </source>
</evidence>
<dbReference type="STRING" id="1891675.B1H58_07205"/>
<keyword evidence="6" id="KW-0963">Cytoplasm</keyword>
<dbReference type="PRINTS" id="PR01003">
    <property type="entry name" value="FLGFLIH"/>
</dbReference>
<name>A0A1W6B414_9GAMM</name>
<keyword evidence="8" id="KW-0653">Protein transport</keyword>
<evidence type="ECO:0000256" key="7">
    <source>
        <dbReference type="ARBA" id="ARBA00022795"/>
    </source>
</evidence>
<comment type="function">
    <text evidence="1">Needed for flagellar regrowth and assembly.</text>
</comment>
<evidence type="ECO:0000313" key="12">
    <source>
        <dbReference type="Proteomes" id="UP000192900"/>
    </source>
</evidence>
<dbReference type="InterPro" id="IPR000563">
    <property type="entry name" value="Flag_FliH"/>
</dbReference>
<comment type="similarity">
    <text evidence="3">Belongs to the FliH family.</text>
</comment>
<dbReference type="GO" id="GO:0071973">
    <property type="term" value="P:bacterial-type flagellum-dependent cell motility"/>
    <property type="evidence" value="ECO:0007669"/>
    <property type="project" value="InterPro"/>
</dbReference>
<evidence type="ECO:0000256" key="3">
    <source>
        <dbReference type="ARBA" id="ARBA00006602"/>
    </source>
</evidence>
<evidence type="ECO:0000313" key="11">
    <source>
        <dbReference type="EMBL" id="ARJ41831.1"/>
    </source>
</evidence>